<comment type="caution">
    <text evidence="1">The sequence shown here is derived from an EMBL/GenBank/DDBJ whole genome shotgun (WGS) entry which is preliminary data.</text>
</comment>
<organism evidence="1">
    <name type="scientific">gut metagenome</name>
    <dbReference type="NCBI Taxonomy" id="749906"/>
    <lineage>
        <taxon>unclassified sequences</taxon>
        <taxon>metagenomes</taxon>
        <taxon>organismal metagenomes</taxon>
    </lineage>
</organism>
<protein>
    <submittedName>
        <fullName evidence="1">Uncharacterized protein</fullName>
    </submittedName>
</protein>
<sequence length="52" mass="5861">MTSQNDFSDACDISIMTPCRFISFTTCSPNGLKPFHSLLLLDEESQISLLYE</sequence>
<dbReference type="AlphaFoldDB" id="J9G570"/>
<accession>J9G570</accession>
<gene>
    <name evidence="1" type="ORF">EVA_17250</name>
</gene>
<name>J9G570_9ZZZZ</name>
<dbReference type="EMBL" id="AMCI01006254">
    <property type="protein sequence ID" value="EJW94644.1"/>
    <property type="molecule type" value="Genomic_DNA"/>
</dbReference>
<reference evidence="1" key="1">
    <citation type="journal article" date="2012" name="PLoS ONE">
        <title>Gene sets for utilization of primary and secondary nutrition supplies in the distal gut of endangered iberian lynx.</title>
        <authorList>
            <person name="Alcaide M."/>
            <person name="Messina E."/>
            <person name="Richter M."/>
            <person name="Bargiela R."/>
            <person name="Peplies J."/>
            <person name="Huws S.A."/>
            <person name="Newbold C.J."/>
            <person name="Golyshin P.N."/>
            <person name="Simon M.A."/>
            <person name="Lopez G."/>
            <person name="Yakimov M.M."/>
            <person name="Ferrer M."/>
        </authorList>
    </citation>
    <scope>NUCLEOTIDE SEQUENCE</scope>
</reference>
<evidence type="ECO:0000313" key="1">
    <source>
        <dbReference type="EMBL" id="EJW94644.1"/>
    </source>
</evidence>
<proteinExistence type="predicted"/>